<dbReference type="EMBL" id="CP072133">
    <property type="protein sequence ID" value="QTH71150.1"/>
    <property type="molecule type" value="Genomic_DNA"/>
</dbReference>
<evidence type="ECO:0000313" key="4">
    <source>
        <dbReference type="Proteomes" id="UP000664904"/>
    </source>
</evidence>
<keyword evidence="2" id="KW-0472">Membrane</keyword>
<feature type="coiled-coil region" evidence="1">
    <location>
        <begin position="48"/>
        <end position="75"/>
    </location>
</feature>
<reference evidence="3" key="1">
    <citation type="submission" date="2021-03" db="EMBL/GenBank/DDBJ databases">
        <title>Complete Genome of Pseudoalteromonas xiamenensis STKMTI.2, a new potential marine bacterium producing anti-Vibrio compounds.</title>
        <authorList>
            <person name="Handayani D.P."/>
            <person name="Isnansetyo A."/>
            <person name="Istiqomah I."/>
            <person name="Jumina J."/>
        </authorList>
    </citation>
    <scope>NUCLEOTIDE SEQUENCE</scope>
    <source>
        <strain evidence="3">STKMTI.2</strain>
    </source>
</reference>
<keyword evidence="4" id="KW-1185">Reference proteome</keyword>
<name>A0A975DH81_9GAMM</name>
<dbReference type="RefSeq" id="WP_208842791.1">
    <property type="nucleotide sequence ID" value="NZ_CP072133.1"/>
</dbReference>
<accession>A0A975DH81</accession>
<organism evidence="3 4">
    <name type="scientific">Pseudoalteromonas xiamenensis</name>
    <dbReference type="NCBI Taxonomy" id="882626"/>
    <lineage>
        <taxon>Bacteria</taxon>
        <taxon>Pseudomonadati</taxon>
        <taxon>Pseudomonadota</taxon>
        <taxon>Gammaproteobacteria</taxon>
        <taxon>Alteromonadales</taxon>
        <taxon>Pseudoalteromonadaceae</taxon>
        <taxon>Pseudoalteromonas</taxon>
    </lineage>
</organism>
<proteinExistence type="predicted"/>
<dbReference type="KEGG" id="pxi:J5O05_15250"/>
<evidence type="ECO:0000256" key="1">
    <source>
        <dbReference type="SAM" id="Coils"/>
    </source>
</evidence>
<protein>
    <submittedName>
        <fullName evidence="3">Uncharacterized protein</fullName>
    </submittedName>
</protein>
<dbReference type="AlphaFoldDB" id="A0A975DH81"/>
<dbReference type="Proteomes" id="UP000664904">
    <property type="component" value="Chromosome"/>
</dbReference>
<keyword evidence="2" id="KW-0812">Transmembrane</keyword>
<keyword evidence="1" id="KW-0175">Coiled coil</keyword>
<sequence>MSYIIITLLICLLGSVTFLPVTQAFIKRYHTGVNFFLTLAATLVGVLLAIAASNYEQEQQEKENLIKQLDATKAQIELVQTFSEKLLENAKNLPSTELTTYWVNNPLPYPEFLTTFVAQSHTVKHLSKNTLNEVNEFAINAKKVMLFRQEMYIDLLQDLRKDIDQEIKYQRGEISEAQL</sequence>
<keyword evidence="2" id="KW-1133">Transmembrane helix</keyword>
<evidence type="ECO:0000256" key="2">
    <source>
        <dbReference type="SAM" id="Phobius"/>
    </source>
</evidence>
<feature type="transmembrane region" description="Helical" evidence="2">
    <location>
        <begin position="34"/>
        <end position="52"/>
    </location>
</feature>
<gene>
    <name evidence="3" type="ORF">J5O05_15250</name>
</gene>
<evidence type="ECO:0000313" key="3">
    <source>
        <dbReference type="EMBL" id="QTH71150.1"/>
    </source>
</evidence>